<organism evidence="2 3">
    <name type="scientific">Nephila pilipes</name>
    <name type="common">Giant wood spider</name>
    <name type="synonym">Nephila maculata</name>
    <dbReference type="NCBI Taxonomy" id="299642"/>
    <lineage>
        <taxon>Eukaryota</taxon>
        <taxon>Metazoa</taxon>
        <taxon>Ecdysozoa</taxon>
        <taxon>Arthropoda</taxon>
        <taxon>Chelicerata</taxon>
        <taxon>Arachnida</taxon>
        <taxon>Araneae</taxon>
        <taxon>Araneomorphae</taxon>
        <taxon>Entelegynae</taxon>
        <taxon>Araneoidea</taxon>
        <taxon>Nephilidae</taxon>
        <taxon>Nephila</taxon>
    </lineage>
</organism>
<name>A0A8X6MX14_NEPPI</name>
<feature type="region of interest" description="Disordered" evidence="1">
    <location>
        <begin position="1"/>
        <end position="24"/>
    </location>
</feature>
<evidence type="ECO:0000313" key="2">
    <source>
        <dbReference type="EMBL" id="GFS82329.1"/>
    </source>
</evidence>
<dbReference type="AlphaFoldDB" id="A0A8X6MX14"/>
<gene>
    <name evidence="2" type="ORF">NPIL_697131</name>
</gene>
<feature type="compositionally biased region" description="Polar residues" evidence="1">
    <location>
        <begin position="1"/>
        <end position="14"/>
    </location>
</feature>
<evidence type="ECO:0000313" key="3">
    <source>
        <dbReference type="Proteomes" id="UP000887013"/>
    </source>
</evidence>
<evidence type="ECO:0000256" key="1">
    <source>
        <dbReference type="SAM" id="MobiDB-lite"/>
    </source>
</evidence>
<proteinExistence type="predicted"/>
<dbReference type="EMBL" id="BMAW01003198">
    <property type="protein sequence ID" value="GFS82329.1"/>
    <property type="molecule type" value="Genomic_DNA"/>
</dbReference>
<comment type="caution">
    <text evidence="2">The sequence shown here is derived from an EMBL/GenBank/DDBJ whole genome shotgun (WGS) entry which is preliminary data.</text>
</comment>
<dbReference type="Proteomes" id="UP000887013">
    <property type="component" value="Unassembled WGS sequence"/>
</dbReference>
<protein>
    <submittedName>
        <fullName evidence="2">Uncharacterized protein</fullName>
    </submittedName>
</protein>
<accession>A0A8X6MX14</accession>
<sequence>MSHRSQSPITTRDCGTTGGPGASDLLSETALEAISEAGPRPTPCMVGIGPSQTQVSWELSHESDRSHRANLPLK</sequence>
<reference evidence="2" key="1">
    <citation type="submission" date="2020-08" db="EMBL/GenBank/DDBJ databases">
        <title>Multicomponent nature underlies the extraordinary mechanical properties of spider dragline silk.</title>
        <authorList>
            <person name="Kono N."/>
            <person name="Nakamura H."/>
            <person name="Mori M."/>
            <person name="Yoshida Y."/>
            <person name="Ohtoshi R."/>
            <person name="Malay A.D."/>
            <person name="Moran D.A.P."/>
            <person name="Tomita M."/>
            <person name="Numata K."/>
            <person name="Arakawa K."/>
        </authorList>
    </citation>
    <scope>NUCLEOTIDE SEQUENCE</scope>
</reference>
<keyword evidence="3" id="KW-1185">Reference proteome</keyword>